<protein>
    <recommendedName>
        <fullName evidence="2">Tyr recombinase domain-containing protein</fullName>
    </recommendedName>
</protein>
<accession>A0A8J4DSL1</accession>
<name>A0A8J4DSL1_9ACTN</name>
<proteinExistence type="predicted"/>
<dbReference type="InterPro" id="IPR013762">
    <property type="entry name" value="Integrase-like_cat_sf"/>
</dbReference>
<dbReference type="AlphaFoldDB" id="A0A8J4DSL1"/>
<comment type="caution">
    <text evidence="3">The sequence shown here is derived from an EMBL/GenBank/DDBJ whole genome shotgun (WGS) entry which is preliminary data.</text>
</comment>
<evidence type="ECO:0000313" key="3">
    <source>
        <dbReference type="EMBL" id="GIJ48819.1"/>
    </source>
</evidence>
<dbReference type="EMBL" id="BOPF01000022">
    <property type="protein sequence ID" value="GIJ48819.1"/>
    <property type="molecule type" value="Genomic_DNA"/>
</dbReference>
<dbReference type="Pfam" id="PF00589">
    <property type="entry name" value="Phage_integrase"/>
    <property type="match status" value="1"/>
</dbReference>
<organism evidence="3 4">
    <name type="scientific">Virgisporangium aliadipatigenens</name>
    <dbReference type="NCBI Taxonomy" id="741659"/>
    <lineage>
        <taxon>Bacteria</taxon>
        <taxon>Bacillati</taxon>
        <taxon>Actinomycetota</taxon>
        <taxon>Actinomycetes</taxon>
        <taxon>Micromonosporales</taxon>
        <taxon>Micromonosporaceae</taxon>
        <taxon>Virgisporangium</taxon>
    </lineage>
</organism>
<evidence type="ECO:0000313" key="4">
    <source>
        <dbReference type="Proteomes" id="UP000619260"/>
    </source>
</evidence>
<dbReference type="GO" id="GO:0003677">
    <property type="term" value="F:DNA binding"/>
    <property type="evidence" value="ECO:0007669"/>
    <property type="project" value="InterPro"/>
</dbReference>
<dbReference type="Proteomes" id="UP000619260">
    <property type="component" value="Unassembled WGS sequence"/>
</dbReference>
<dbReference type="Gene3D" id="1.10.443.10">
    <property type="entry name" value="Intergrase catalytic core"/>
    <property type="match status" value="1"/>
</dbReference>
<dbReference type="GO" id="GO:0015074">
    <property type="term" value="P:DNA integration"/>
    <property type="evidence" value="ECO:0007669"/>
    <property type="project" value="InterPro"/>
</dbReference>
<gene>
    <name evidence="3" type="ORF">Val02_57050</name>
</gene>
<dbReference type="InterPro" id="IPR011010">
    <property type="entry name" value="DNA_brk_join_enz"/>
</dbReference>
<evidence type="ECO:0000256" key="1">
    <source>
        <dbReference type="ARBA" id="ARBA00023172"/>
    </source>
</evidence>
<dbReference type="InterPro" id="IPR002104">
    <property type="entry name" value="Integrase_catalytic"/>
</dbReference>
<dbReference type="SUPFAM" id="SSF56349">
    <property type="entry name" value="DNA breaking-rejoining enzymes"/>
    <property type="match status" value="1"/>
</dbReference>
<feature type="domain" description="Tyr recombinase" evidence="2">
    <location>
        <begin position="1"/>
        <end position="134"/>
    </location>
</feature>
<sequence>MGVPRRSAWIDRDSEAPVALDIETVAVLRTHRARQHRERLAAGPAWERTGLAFTTETGGRLHAADVTDHYRHLTAQAELPPIRLHDLRHGAATMGLAAGVQMKVISSRLRHSSPHFTARYYGDVLPELSHAAAEATAAIVPRRNHPNRLAYGLTE</sequence>
<dbReference type="PROSITE" id="PS51898">
    <property type="entry name" value="TYR_RECOMBINASE"/>
    <property type="match status" value="1"/>
</dbReference>
<dbReference type="GO" id="GO:0006310">
    <property type="term" value="P:DNA recombination"/>
    <property type="evidence" value="ECO:0007669"/>
    <property type="project" value="UniProtKB-KW"/>
</dbReference>
<reference evidence="3" key="1">
    <citation type="submission" date="2021-01" db="EMBL/GenBank/DDBJ databases">
        <title>Whole genome shotgun sequence of Virgisporangium aliadipatigenens NBRC 105644.</title>
        <authorList>
            <person name="Komaki H."/>
            <person name="Tamura T."/>
        </authorList>
    </citation>
    <scope>NUCLEOTIDE SEQUENCE</scope>
    <source>
        <strain evidence="3">NBRC 105644</strain>
    </source>
</reference>
<evidence type="ECO:0000259" key="2">
    <source>
        <dbReference type="PROSITE" id="PS51898"/>
    </source>
</evidence>
<keyword evidence="4" id="KW-1185">Reference proteome</keyword>
<keyword evidence="1" id="KW-0233">DNA recombination</keyword>